<dbReference type="GO" id="GO:0009166">
    <property type="term" value="P:nucleotide catabolic process"/>
    <property type="evidence" value="ECO:0007669"/>
    <property type="project" value="InterPro"/>
</dbReference>
<dbReference type="InterPro" id="IPR029052">
    <property type="entry name" value="Metallo-depent_PP-like"/>
</dbReference>
<keyword evidence="7" id="KW-1185">Reference proteome</keyword>
<dbReference type="SUPFAM" id="SSF56300">
    <property type="entry name" value="Metallo-dependent phosphatases"/>
    <property type="match status" value="1"/>
</dbReference>
<dbReference type="GO" id="GO:0008768">
    <property type="term" value="F:UDP-sugar diphosphatase activity"/>
    <property type="evidence" value="ECO:0007669"/>
    <property type="project" value="TreeGrafter"/>
</dbReference>
<dbReference type="InterPro" id="IPR006179">
    <property type="entry name" value="5_nucleotidase/apyrase"/>
</dbReference>
<comment type="caution">
    <text evidence="6">The sequence shown here is derived from an EMBL/GenBank/DDBJ whole genome shotgun (WGS) entry which is preliminary data.</text>
</comment>
<dbReference type="Gene3D" id="3.90.780.10">
    <property type="entry name" value="5'-Nucleotidase, C-terminal domain"/>
    <property type="match status" value="1"/>
</dbReference>
<gene>
    <name evidence="6" type="ORF">KDM92_14560</name>
</gene>
<evidence type="ECO:0000256" key="1">
    <source>
        <dbReference type="ARBA" id="ARBA00006654"/>
    </source>
</evidence>
<feature type="domain" description="Calcineurin-like phosphoesterase" evidence="4">
    <location>
        <begin position="39"/>
        <end position="290"/>
    </location>
</feature>
<keyword evidence="3" id="KW-0547">Nucleotide-binding</keyword>
<accession>A0A941DFG2</accession>
<evidence type="ECO:0000256" key="3">
    <source>
        <dbReference type="RuleBase" id="RU362119"/>
    </source>
</evidence>
<dbReference type="PANTHER" id="PTHR11575:SF24">
    <property type="entry name" value="5'-NUCLEOTIDASE"/>
    <property type="match status" value="1"/>
</dbReference>
<name>A0A941DFG2_9BURK</name>
<evidence type="ECO:0000259" key="5">
    <source>
        <dbReference type="Pfam" id="PF02872"/>
    </source>
</evidence>
<dbReference type="InterPro" id="IPR036907">
    <property type="entry name" value="5'-Nucleotdase_C_sf"/>
</dbReference>
<dbReference type="Pfam" id="PF02872">
    <property type="entry name" value="5_nucleotid_C"/>
    <property type="match status" value="1"/>
</dbReference>
<dbReference type="PRINTS" id="PR01607">
    <property type="entry name" value="APYRASEFAMLY"/>
</dbReference>
<evidence type="ECO:0000256" key="2">
    <source>
        <dbReference type="ARBA" id="ARBA00022729"/>
    </source>
</evidence>
<evidence type="ECO:0000313" key="6">
    <source>
        <dbReference type="EMBL" id="MBR7747804.1"/>
    </source>
</evidence>
<dbReference type="RefSeq" id="WP_212685177.1">
    <property type="nucleotide sequence ID" value="NZ_JAGSPM010000009.1"/>
</dbReference>
<dbReference type="GO" id="GO:0030288">
    <property type="term" value="C:outer membrane-bounded periplasmic space"/>
    <property type="evidence" value="ECO:0007669"/>
    <property type="project" value="TreeGrafter"/>
</dbReference>
<dbReference type="InterPro" id="IPR004843">
    <property type="entry name" value="Calcineurin-like_PHP"/>
</dbReference>
<organism evidence="6 7">
    <name type="scientific">Undibacterium baiyunense</name>
    <dbReference type="NCBI Taxonomy" id="2828731"/>
    <lineage>
        <taxon>Bacteria</taxon>
        <taxon>Pseudomonadati</taxon>
        <taxon>Pseudomonadota</taxon>
        <taxon>Betaproteobacteria</taxon>
        <taxon>Burkholderiales</taxon>
        <taxon>Oxalobacteraceae</taxon>
        <taxon>Undibacterium</taxon>
    </lineage>
</organism>
<dbReference type="GO" id="GO:0046872">
    <property type="term" value="F:metal ion binding"/>
    <property type="evidence" value="ECO:0007669"/>
    <property type="project" value="InterPro"/>
</dbReference>
<proteinExistence type="inferred from homology"/>
<evidence type="ECO:0000313" key="7">
    <source>
        <dbReference type="Proteomes" id="UP000680158"/>
    </source>
</evidence>
<dbReference type="AlphaFoldDB" id="A0A941DFG2"/>
<protein>
    <submittedName>
        <fullName evidence="6">Bifunctional metallophosphatase/5'-nucleotidase</fullName>
    </submittedName>
</protein>
<comment type="similarity">
    <text evidence="1 3">Belongs to the 5'-nucleotidase family.</text>
</comment>
<dbReference type="InterPro" id="IPR008334">
    <property type="entry name" value="5'-Nucleotdase_C"/>
</dbReference>
<dbReference type="InterPro" id="IPR006146">
    <property type="entry name" value="5'-Nucleotdase_CS"/>
</dbReference>
<dbReference type="PROSITE" id="PS00785">
    <property type="entry name" value="5_NUCLEOTIDASE_1"/>
    <property type="match status" value="1"/>
</dbReference>
<dbReference type="Gene3D" id="3.60.21.10">
    <property type="match status" value="1"/>
</dbReference>
<dbReference type="PANTHER" id="PTHR11575">
    <property type="entry name" value="5'-NUCLEOTIDASE-RELATED"/>
    <property type="match status" value="1"/>
</dbReference>
<dbReference type="GO" id="GO:0008253">
    <property type="term" value="F:5'-nucleotidase activity"/>
    <property type="evidence" value="ECO:0007669"/>
    <property type="project" value="TreeGrafter"/>
</dbReference>
<evidence type="ECO:0000259" key="4">
    <source>
        <dbReference type="Pfam" id="PF00149"/>
    </source>
</evidence>
<feature type="domain" description="5'-Nucleotidase C-terminal" evidence="5">
    <location>
        <begin position="365"/>
        <end position="526"/>
    </location>
</feature>
<reference evidence="6 7" key="1">
    <citation type="submission" date="2021-04" db="EMBL/GenBank/DDBJ databases">
        <title>novel species isolated from subtropical streams in China.</title>
        <authorList>
            <person name="Lu H."/>
        </authorList>
    </citation>
    <scope>NUCLEOTIDE SEQUENCE [LARGE SCALE GENOMIC DNA]</scope>
    <source>
        <strain evidence="6 7">BYS107W</strain>
    </source>
</reference>
<dbReference type="Proteomes" id="UP000680158">
    <property type="component" value="Unassembled WGS sequence"/>
</dbReference>
<keyword evidence="2" id="KW-0732">Signal</keyword>
<keyword evidence="3" id="KW-0378">Hydrolase</keyword>
<dbReference type="EMBL" id="JAGSPM010000009">
    <property type="protein sequence ID" value="MBR7747804.1"/>
    <property type="molecule type" value="Genomic_DNA"/>
</dbReference>
<dbReference type="SUPFAM" id="SSF55816">
    <property type="entry name" value="5'-nucleotidase (syn. UDP-sugar hydrolase), C-terminal domain"/>
    <property type="match status" value="1"/>
</dbReference>
<dbReference type="Pfam" id="PF00149">
    <property type="entry name" value="Metallophos"/>
    <property type="match status" value="1"/>
</dbReference>
<sequence>MNFSLPSLGRLTRTTISVSLSLMLLACATPKTESVVLNLVAINDLHGHLEKEKFSYTPRGEQIAKTVVGGGIETLGTNLEAWRKEDKDLIFVGGGDLIGASPAISSLFADEPTLHALGRMGLRVSALGNHEFDHGLQELQRQIHGGCESPRPERACQFDGRFPGTQFSYIASNVLSKQTQKPFFPAYHVEEVKGVKIAFIGAVLRDTPFMVAGDKVKDLSFIDEAEGINRTIPVLKEMGVKVFVVLIHEGVSSPDVFDQFSCSQIKGPIVDIVKRLDPAIKLIVSGHSHTGFVCNVEGRTVTQAQMYGHLLTRIAIKLDGATHQVVDIQAKNLVMEPSSVPAPEELSNLLHKAREGSKAIIAEPVAKLAVPVITRKLNAAGESALGNIVADAQLAAVKDMGAQIAFMNNKGIRSNLETLAGNISTYGQNATVFPFGNTLVLMSLSGAQIRRLLEQQVWLDEESQDGRNVLQVSDGFTYTWDAKRKVGERVIPESVKLNGVPLDDQREYRIVANNFIAGGGDRVPMFLQGKNVIDTGIKDIDVFMAYIKQKEKAGTPVGSEKPVGRVQRQN</sequence>
<dbReference type="GO" id="GO:0000166">
    <property type="term" value="F:nucleotide binding"/>
    <property type="evidence" value="ECO:0007669"/>
    <property type="project" value="UniProtKB-KW"/>
</dbReference>